<dbReference type="EMBL" id="HG996467">
    <property type="protein sequence ID" value="CAG1862314.1"/>
    <property type="molecule type" value="Genomic_DNA"/>
</dbReference>
<evidence type="ECO:0000313" key="1">
    <source>
        <dbReference type="EMBL" id="CAG1862314.1"/>
    </source>
</evidence>
<dbReference type="Proteomes" id="UP000012960">
    <property type="component" value="Unplaced"/>
</dbReference>
<dbReference type="InParanoid" id="A0A804I3S3"/>
<protein>
    <submittedName>
        <fullName evidence="1">(wild Malaysian banana) hypothetical protein</fullName>
    </submittedName>
</protein>
<name>A0A804I3S3_MUSAM</name>
<gene>
    <name evidence="1" type="ORF">GSMUA_72080.1</name>
</gene>
<reference evidence="2" key="2">
    <citation type="submission" date="2021-05" db="UniProtKB">
        <authorList>
            <consortium name="EnsemblPlants"/>
        </authorList>
    </citation>
    <scope>IDENTIFICATION</scope>
    <source>
        <strain evidence="2">subsp. malaccensis</strain>
    </source>
</reference>
<keyword evidence="3" id="KW-1185">Reference proteome</keyword>
<organism evidence="2 3">
    <name type="scientific">Musa acuminata subsp. malaccensis</name>
    <name type="common">Wild banana</name>
    <name type="synonym">Musa malaccensis</name>
    <dbReference type="NCBI Taxonomy" id="214687"/>
    <lineage>
        <taxon>Eukaryota</taxon>
        <taxon>Viridiplantae</taxon>
        <taxon>Streptophyta</taxon>
        <taxon>Embryophyta</taxon>
        <taxon>Tracheophyta</taxon>
        <taxon>Spermatophyta</taxon>
        <taxon>Magnoliopsida</taxon>
        <taxon>Liliopsida</taxon>
        <taxon>Zingiberales</taxon>
        <taxon>Musaceae</taxon>
        <taxon>Musa</taxon>
    </lineage>
</organism>
<dbReference type="Gramene" id="Ma02_t17230.1">
    <property type="protein sequence ID" value="Ma02_p17230.1"/>
    <property type="gene ID" value="Ma02_g17230"/>
</dbReference>
<reference evidence="1" key="1">
    <citation type="submission" date="2021-03" db="EMBL/GenBank/DDBJ databases">
        <authorList>
            <consortium name="Genoscope - CEA"/>
            <person name="William W."/>
        </authorList>
    </citation>
    <scope>NUCLEOTIDE SEQUENCE</scope>
    <source>
        <strain evidence="1">Doubled-haploid Pahang</strain>
    </source>
</reference>
<proteinExistence type="predicted"/>
<sequence length="45" mass="5116">MRYFNVIILGQAQSRYEVGACRKKTPLMSFILTDLTISSSVTSCW</sequence>
<evidence type="ECO:0000313" key="3">
    <source>
        <dbReference type="Proteomes" id="UP000012960"/>
    </source>
</evidence>
<dbReference type="AlphaFoldDB" id="A0A804I3S3"/>
<dbReference type="EnsemblPlants" id="Ma02_t17230.1">
    <property type="protein sequence ID" value="Ma02_p17230.1"/>
    <property type="gene ID" value="Ma02_g17230"/>
</dbReference>
<evidence type="ECO:0000313" key="2">
    <source>
        <dbReference type="EnsemblPlants" id="Ma02_p17230.1"/>
    </source>
</evidence>
<accession>A0A804I3S3</accession>